<keyword evidence="9" id="KW-1185">Reference proteome</keyword>
<dbReference type="EMBL" id="JACIBT010000005">
    <property type="protein sequence ID" value="MBB3667992.1"/>
    <property type="molecule type" value="Genomic_DNA"/>
</dbReference>
<organism evidence="8 9">
    <name type="scientific">Garicola koreensis</name>
    <dbReference type="NCBI Taxonomy" id="1262554"/>
    <lineage>
        <taxon>Bacteria</taxon>
        <taxon>Bacillati</taxon>
        <taxon>Actinomycetota</taxon>
        <taxon>Actinomycetes</taxon>
        <taxon>Micrococcales</taxon>
        <taxon>Micrococcaceae</taxon>
        <taxon>Garicola</taxon>
    </lineage>
</organism>
<comment type="similarity">
    <text evidence="2">Belongs to the bacterial solute-binding protein 8 family.</text>
</comment>
<gene>
    <name evidence="8" type="ORF">FHX47_001615</name>
</gene>
<comment type="caution">
    <text evidence="8">The sequence shown here is derived from an EMBL/GenBank/DDBJ whole genome shotgun (WGS) entry which is preliminary data.</text>
</comment>
<evidence type="ECO:0000256" key="1">
    <source>
        <dbReference type="ARBA" id="ARBA00004196"/>
    </source>
</evidence>
<accession>A0A7W5TSS6</accession>
<feature type="chain" id="PRO_5031239108" evidence="6">
    <location>
        <begin position="28"/>
        <end position="334"/>
    </location>
</feature>
<dbReference type="InterPro" id="IPR002491">
    <property type="entry name" value="ABC_transptr_periplasmic_BD"/>
</dbReference>
<sequence length="334" mass="35764">MSLAETLSARRLLCLAALSVLSLSACGTTDVDTGDESEADSDAGPITVTDHSGEEITIEGPAQRVVTLEWAQTENVEMLGGNHVGAADLEGYEAWASAAEVDEDVVDVGLRTEPSIEAIGRANPDLIIGSEESVPEGLMQDLEEIAPVVLQESADASDPLGHMERTFFQTADLLGAQDEAEQIWGDYEQTLEDSRESISAADAEQTPFVVAYPSIEGNTATFRMHGPGAMVSAVGEEIGLDPAWEQEGDADWAISSSDVEGLTALPEATELFWWTASTEPEDPFAGLQDNSAWNSLGFVENDRMYPIQRTWLYGGPGSAMQWAEQLTETVSDDG</sequence>
<dbReference type="AlphaFoldDB" id="A0A7W5TSS6"/>
<feature type="domain" description="Fe/B12 periplasmic-binding" evidence="7">
    <location>
        <begin position="64"/>
        <end position="334"/>
    </location>
</feature>
<name>A0A7W5TSS6_9MICC</name>
<keyword evidence="3" id="KW-0813">Transport</keyword>
<dbReference type="GO" id="GO:0030288">
    <property type="term" value="C:outer membrane-bounded periplasmic space"/>
    <property type="evidence" value="ECO:0007669"/>
    <property type="project" value="TreeGrafter"/>
</dbReference>
<dbReference type="SUPFAM" id="SSF53807">
    <property type="entry name" value="Helical backbone' metal receptor"/>
    <property type="match status" value="1"/>
</dbReference>
<protein>
    <submittedName>
        <fullName evidence="8">Iron complex transport system substrate-binding protein</fullName>
    </submittedName>
</protein>
<dbReference type="Gene3D" id="3.40.50.1980">
    <property type="entry name" value="Nitrogenase molybdenum iron protein domain"/>
    <property type="match status" value="2"/>
</dbReference>
<dbReference type="CDD" id="cd01146">
    <property type="entry name" value="FhuD"/>
    <property type="match status" value="1"/>
</dbReference>
<feature type="region of interest" description="Disordered" evidence="5">
    <location>
        <begin position="29"/>
        <end position="51"/>
    </location>
</feature>
<dbReference type="Pfam" id="PF01497">
    <property type="entry name" value="Peripla_BP_2"/>
    <property type="match status" value="1"/>
</dbReference>
<evidence type="ECO:0000256" key="4">
    <source>
        <dbReference type="ARBA" id="ARBA00022729"/>
    </source>
</evidence>
<dbReference type="PANTHER" id="PTHR30532">
    <property type="entry name" value="IRON III DICITRATE-BINDING PERIPLASMIC PROTEIN"/>
    <property type="match status" value="1"/>
</dbReference>
<dbReference type="PANTHER" id="PTHR30532:SF1">
    <property type="entry name" value="IRON(3+)-HYDROXAMATE-BINDING PROTEIN FHUD"/>
    <property type="match status" value="1"/>
</dbReference>
<keyword evidence="4 6" id="KW-0732">Signal</keyword>
<evidence type="ECO:0000313" key="8">
    <source>
        <dbReference type="EMBL" id="MBB3667992.1"/>
    </source>
</evidence>
<dbReference type="Proteomes" id="UP000547528">
    <property type="component" value="Unassembled WGS sequence"/>
</dbReference>
<evidence type="ECO:0000256" key="6">
    <source>
        <dbReference type="SAM" id="SignalP"/>
    </source>
</evidence>
<dbReference type="GO" id="GO:1901678">
    <property type="term" value="P:iron coordination entity transport"/>
    <property type="evidence" value="ECO:0007669"/>
    <property type="project" value="UniProtKB-ARBA"/>
</dbReference>
<dbReference type="PROSITE" id="PS50983">
    <property type="entry name" value="FE_B12_PBP"/>
    <property type="match status" value="1"/>
</dbReference>
<evidence type="ECO:0000259" key="7">
    <source>
        <dbReference type="PROSITE" id="PS50983"/>
    </source>
</evidence>
<dbReference type="InterPro" id="IPR051313">
    <property type="entry name" value="Bact_iron-sidero_bind"/>
</dbReference>
<reference evidence="8 9" key="1">
    <citation type="submission" date="2020-08" db="EMBL/GenBank/DDBJ databases">
        <title>Sequencing the genomes of 1000 actinobacteria strains.</title>
        <authorList>
            <person name="Klenk H.-P."/>
        </authorList>
    </citation>
    <scope>NUCLEOTIDE SEQUENCE [LARGE SCALE GENOMIC DNA]</scope>
    <source>
        <strain evidence="8 9">DSM 28238</strain>
    </source>
</reference>
<evidence type="ECO:0000256" key="2">
    <source>
        <dbReference type="ARBA" id="ARBA00008814"/>
    </source>
</evidence>
<feature type="compositionally biased region" description="Acidic residues" evidence="5">
    <location>
        <begin position="32"/>
        <end position="41"/>
    </location>
</feature>
<evidence type="ECO:0000256" key="3">
    <source>
        <dbReference type="ARBA" id="ARBA00022448"/>
    </source>
</evidence>
<evidence type="ECO:0000313" key="9">
    <source>
        <dbReference type="Proteomes" id="UP000547528"/>
    </source>
</evidence>
<dbReference type="RefSeq" id="WP_183358402.1">
    <property type="nucleotide sequence ID" value="NZ_BAABKR010000011.1"/>
</dbReference>
<evidence type="ECO:0000256" key="5">
    <source>
        <dbReference type="SAM" id="MobiDB-lite"/>
    </source>
</evidence>
<proteinExistence type="inferred from homology"/>
<feature type="signal peptide" evidence="6">
    <location>
        <begin position="1"/>
        <end position="27"/>
    </location>
</feature>
<comment type="subcellular location">
    <subcellularLocation>
        <location evidence="1">Cell envelope</location>
    </subcellularLocation>
</comment>